<dbReference type="EMBL" id="SACR01000001">
    <property type="protein sequence ID" value="RVU49339.1"/>
    <property type="molecule type" value="Genomic_DNA"/>
</dbReference>
<gene>
    <name evidence="1" type="ORF">EOE66_01840</name>
</gene>
<sequence>MNQPPNPAEDDDEALAAALGASRVLQDAPEALVLRAIGLWQQPAAVPVSAAPAAVASALGGLRRLVATLVFDSLDHGALAGGRRGAATLGHLAARQLLYSTEGRDIDLRLTPLDGGARWVLSGQVLGPELSGRAELRPAPAADTAAASPLQVVPWNELAEFEFAPMEAGPCHLVLSAADWTVELGLFVRAAP</sequence>
<name>A0A437RRD5_9BURK</name>
<dbReference type="Proteomes" id="UP000285575">
    <property type="component" value="Unassembled WGS sequence"/>
</dbReference>
<dbReference type="OrthoDB" id="9182224at2"/>
<proteinExistence type="predicted"/>
<comment type="caution">
    <text evidence="1">The sequence shown here is derived from an EMBL/GenBank/DDBJ whole genome shotgun (WGS) entry which is preliminary data.</text>
</comment>
<dbReference type="RefSeq" id="WP_128226976.1">
    <property type="nucleotide sequence ID" value="NZ_SACR01000001.1"/>
</dbReference>
<organism evidence="1 2">
    <name type="scientific">Rubrivivax rivuli</name>
    <dbReference type="NCBI Taxonomy" id="1862385"/>
    <lineage>
        <taxon>Bacteria</taxon>
        <taxon>Pseudomonadati</taxon>
        <taxon>Pseudomonadota</taxon>
        <taxon>Betaproteobacteria</taxon>
        <taxon>Burkholderiales</taxon>
        <taxon>Sphaerotilaceae</taxon>
        <taxon>Rubrivivax</taxon>
    </lineage>
</organism>
<keyword evidence="2" id="KW-1185">Reference proteome</keyword>
<accession>A0A437RRD5</accession>
<evidence type="ECO:0000313" key="1">
    <source>
        <dbReference type="EMBL" id="RVU49339.1"/>
    </source>
</evidence>
<protein>
    <submittedName>
        <fullName evidence="1">Uncharacterized protein</fullName>
    </submittedName>
</protein>
<reference evidence="1 2" key="1">
    <citation type="submission" date="2019-01" db="EMBL/GenBank/DDBJ databases">
        <authorList>
            <person name="Chen W.-M."/>
        </authorList>
    </citation>
    <scope>NUCLEOTIDE SEQUENCE [LARGE SCALE GENOMIC DNA]</scope>
    <source>
        <strain evidence="1 2">KYPY4</strain>
    </source>
</reference>
<evidence type="ECO:0000313" key="2">
    <source>
        <dbReference type="Proteomes" id="UP000285575"/>
    </source>
</evidence>
<dbReference type="AlphaFoldDB" id="A0A437RRD5"/>